<dbReference type="AlphaFoldDB" id="B9Z514"/>
<organism evidence="2 3">
    <name type="scientific">Pseudogulbenkiania ferrooxidans 2002</name>
    <dbReference type="NCBI Taxonomy" id="279714"/>
    <lineage>
        <taxon>Bacteria</taxon>
        <taxon>Pseudomonadati</taxon>
        <taxon>Pseudomonadota</taxon>
        <taxon>Betaproteobacteria</taxon>
        <taxon>Neisseriales</taxon>
        <taxon>Chromobacteriaceae</taxon>
        <taxon>Pseudogulbenkiania</taxon>
    </lineage>
</organism>
<dbReference type="eggNOG" id="ENOG5033QH8">
    <property type="taxonomic scope" value="Bacteria"/>
</dbReference>
<proteinExistence type="predicted"/>
<reference evidence="2 3" key="1">
    <citation type="submission" date="2009-02" db="EMBL/GenBank/DDBJ databases">
        <title>Sequencing of the draft genome and assembly of Lutiella nitroferrum 2002.</title>
        <authorList>
            <consortium name="US DOE Joint Genome Institute (JGI-PGF)"/>
            <person name="Lucas S."/>
            <person name="Copeland A."/>
            <person name="Lapidus A."/>
            <person name="Glavina del Rio T."/>
            <person name="Tice H."/>
            <person name="Bruce D."/>
            <person name="Goodwin L."/>
            <person name="Pitluck S."/>
            <person name="Larimer F."/>
            <person name="Land M.L."/>
            <person name="Hauser L."/>
            <person name="Coates J.D."/>
        </authorList>
    </citation>
    <scope>NUCLEOTIDE SEQUENCE [LARGE SCALE GENOMIC DNA]</scope>
    <source>
        <strain evidence="2 3">2002</strain>
    </source>
</reference>
<evidence type="ECO:0000256" key="1">
    <source>
        <dbReference type="SAM" id="MobiDB-lite"/>
    </source>
</evidence>
<evidence type="ECO:0000313" key="2">
    <source>
        <dbReference type="EMBL" id="EEG08246.1"/>
    </source>
</evidence>
<dbReference type="Proteomes" id="UP000003165">
    <property type="component" value="Unassembled WGS sequence"/>
</dbReference>
<dbReference type="EMBL" id="ACIS01000006">
    <property type="protein sequence ID" value="EEG08246.1"/>
    <property type="molecule type" value="Genomic_DNA"/>
</dbReference>
<sequence length="327" mass="36145">MVAFNAIMAPKRDLSLPLDTVTFRCSPCRHTFDAEPLRVDDAAELEHHPFAYAAACPLCGRETGQAPFHKALVKAWANATGPKTSAGKAAVTKNIEGHPTPEEALRTRFNAMKHGMAAETAQYFPSRPGKYPACSSCDVDHTYCAQQPACVKQTQLFMVHHAAFEQRNPKHLVPIYSSIQASITAIIQQILQTIIADGVKLEHPAWAVTREGDIVIGEYNDFETGKKRTIMEVKAHPLLKPLQEFLSRNNLSLSDMGMTPKAIEQEEQQMGKLQRGEDTQATLSLQDFAAKQAESLAALKQLAERANARKQRDPVLIDYQQQNGDGQ</sequence>
<keyword evidence="3" id="KW-1185">Reference proteome</keyword>
<accession>B9Z514</accession>
<gene>
    <name evidence="2" type="ORF">FuraDRAFT_2449</name>
</gene>
<evidence type="ECO:0000313" key="3">
    <source>
        <dbReference type="Proteomes" id="UP000003165"/>
    </source>
</evidence>
<name>B9Z514_9NEIS</name>
<comment type="caution">
    <text evidence="2">The sequence shown here is derived from an EMBL/GenBank/DDBJ whole genome shotgun (WGS) entry which is preliminary data.</text>
</comment>
<feature type="region of interest" description="Disordered" evidence="1">
    <location>
        <begin position="307"/>
        <end position="327"/>
    </location>
</feature>
<protein>
    <submittedName>
        <fullName evidence="2">Uncharacterized protein</fullName>
    </submittedName>
</protein>